<keyword evidence="2" id="KW-0560">Oxidoreductase</keyword>
<protein>
    <submittedName>
        <fullName evidence="3">SDR family NAD(P)-dependent oxidoreductase</fullName>
    </submittedName>
</protein>
<dbReference type="PANTHER" id="PTHR44196:SF1">
    <property type="entry name" value="DEHYDROGENASE_REDUCTASE SDR FAMILY MEMBER 7B"/>
    <property type="match status" value="1"/>
</dbReference>
<gene>
    <name evidence="3" type="ORF">HLH33_03400</name>
</gene>
<sequence>MKQDTILITGASSGIGRAIALALAAPGVVLHLGGRDAGRLEAVARACADRGARAQIRRQDVRDQDGMARWIGDAGPLDLVFACAGITASTARPAGGGAPREPDGQVRRIMDVNVGGVVNTVLPALATMGRQARDPLGVRGRICAIASVAGYVSFPGTPSYCASKAAVDRFMVATGGNTARDGILLSSVCCGFVRTPMVAANRFPMPGLVEAGDAAAAILRGVAAGRRRIAFPWWLAAGSRLMDRLPLRWAEAYYARQPAGQAGSMPETGGMVSFTGDLP</sequence>
<accession>A0A7W4FCX2</accession>
<dbReference type="Gene3D" id="3.40.50.720">
    <property type="entry name" value="NAD(P)-binding Rossmann-like Domain"/>
    <property type="match status" value="1"/>
</dbReference>
<dbReference type="InterPro" id="IPR020904">
    <property type="entry name" value="Sc_DH/Rdtase_CS"/>
</dbReference>
<dbReference type="Proteomes" id="UP000550787">
    <property type="component" value="Unassembled WGS sequence"/>
</dbReference>
<dbReference type="PROSITE" id="PS00061">
    <property type="entry name" value="ADH_SHORT"/>
    <property type="match status" value="1"/>
</dbReference>
<comment type="similarity">
    <text evidence="1">Belongs to the short-chain dehydrogenases/reductases (SDR) family.</text>
</comment>
<dbReference type="PRINTS" id="PR00081">
    <property type="entry name" value="GDHRDH"/>
</dbReference>
<dbReference type="GO" id="GO:0016491">
    <property type="term" value="F:oxidoreductase activity"/>
    <property type="evidence" value="ECO:0007669"/>
    <property type="project" value="UniProtKB-KW"/>
</dbReference>
<name>A0A7W4FCX2_GLUDI</name>
<dbReference type="AlphaFoldDB" id="A0A7W4FCX2"/>
<dbReference type="EMBL" id="JABEQG010000003">
    <property type="protein sequence ID" value="MBB2155362.1"/>
    <property type="molecule type" value="Genomic_DNA"/>
</dbReference>
<evidence type="ECO:0000256" key="1">
    <source>
        <dbReference type="ARBA" id="ARBA00006484"/>
    </source>
</evidence>
<dbReference type="Pfam" id="PF00106">
    <property type="entry name" value="adh_short"/>
    <property type="match status" value="1"/>
</dbReference>
<reference evidence="3 4" key="1">
    <citation type="submission" date="2020-04" db="EMBL/GenBank/DDBJ databases">
        <title>Description of novel Gluconacetobacter.</title>
        <authorList>
            <person name="Sombolestani A."/>
        </authorList>
    </citation>
    <scope>NUCLEOTIDE SEQUENCE [LARGE SCALE GENOMIC DNA]</scope>
    <source>
        <strain evidence="3 4">LMG 7603</strain>
    </source>
</reference>
<dbReference type="InterPro" id="IPR036291">
    <property type="entry name" value="NAD(P)-bd_dom_sf"/>
</dbReference>
<organism evidence="3 4">
    <name type="scientific">Gluconacetobacter diazotrophicus</name>
    <name type="common">Acetobacter diazotrophicus</name>
    <dbReference type="NCBI Taxonomy" id="33996"/>
    <lineage>
        <taxon>Bacteria</taxon>
        <taxon>Pseudomonadati</taxon>
        <taxon>Pseudomonadota</taxon>
        <taxon>Alphaproteobacteria</taxon>
        <taxon>Acetobacterales</taxon>
        <taxon>Acetobacteraceae</taxon>
        <taxon>Gluconacetobacter</taxon>
    </lineage>
</organism>
<dbReference type="SUPFAM" id="SSF51735">
    <property type="entry name" value="NAD(P)-binding Rossmann-fold domains"/>
    <property type="match status" value="1"/>
</dbReference>
<evidence type="ECO:0000313" key="3">
    <source>
        <dbReference type="EMBL" id="MBB2155362.1"/>
    </source>
</evidence>
<dbReference type="InterPro" id="IPR002347">
    <property type="entry name" value="SDR_fam"/>
</dbReference>
<comment type="caution">
    <text evidence="3">The sequence shown here is derived from an EMBL/GenBank/DDBJ whole genome shotgun (WGS) entry which is preliminary data.</text>
</comment>
<dbReference type="RefSeq" id="WP_183115421.1">
    <property type="nucleotide sequence ID" value="NZ_JABEQG010000003.1"/>
</dbReference>
<evidence type="ECO:0000313" key="4">
    <source>
        <dbReference type="Proteomes" id="UP000550787"/>
    </source>
</evidence>
<dbReference type="PANTHER" id="PTHR44196">
    <property type="entry name" value="DEHYDROGENASE/REDUCTASE SDR FAMILY MEMBER 7B"/>
    <property type="match status" value="1"/>
</dbReference>
<evidence type="ECO:0000256" key="2">
    <source>
        <dbReference type="ARBA" id="ARBA00023002"/>
    </source>
</evidence>
<dbReference type="GO" id="GO:0016020">
    <property type="term" value="C:membrane"/>
    <property type="evidence" value="ECO:0007669"/>
    <property type="project" value="TreeGrafter"/>
</dbReference>
<proteinExistence type="inferred from homology"/>